<gene>
    <name evidence="2" type="ORF">QCN29_14410</name>
</gene>
<dbReference type="Proteomes" id="UP001223144">
    <property type="component" value="Unassembled WGS sequence"/>
</dbReference>
<feature type="transmembrane region" description="Helical" evidence="1">
    <location>
        <begin position="357"/>
        <end position="382"/>
    </location>
</feature>
<feature type="transmembrane region" description="Helical" evidence="1">
    <location>
        <begin position="279"/>
        <end position="305"/>
    </location>
</feature>
<accession>A0ABT6HMP7</accession>
<feature type="transmembrane region" description="Helical" evidence="1">
    <location>
        <begin position="100"/>
        <end position="123"/>
    </location>
</feature>
<sequence length="788" mass="82495">MERMIGLGKPVRGRVALLCAGLLLLGSPWAREPLRGLQADNAVQSLLYRALYVPGWDPSPGPDRFSAAIGWSGNASAAVLLLGVLVLAPRVMARAPAAGGVRWTAALGVGVLVSAVAAVPAWAVIMSRGPGAVTLFGRDGAEVFAYFLVDGLVFGVLLGLAVAAVFAGSAGPGRPGRAGGSSGSFSVSSARGRERRRAMAATSSQDVVDAVATGSAPGDVTRYLCAAAYTDPAFSRRVVEDVLGDELGAVATSPGVDLVPVARHCLAARQLHRERDLRLTLVCCVVAVFSPLWLVFALGGLRALSSAARIPRRSLRGRELPDPAAAVWRLALTSAALLIAGLLLGRTLSAMSLPGPLAWLAGGYLLGIPPLLASVAAGALAFRTLADEELDIDARLRETLRRDVFDPGALPQPGPVEPWAADRIDDVAEAQRGNVTVYSGYSPFLGYARRESKWSLSLPLLPAEHPSDAGGDAPAVVDFDAWEVVERLRARLRDAAERHAAAVPAQAGVAPPGGLPAGGASLAGLLIEDRVFVSGTAIASDGRLLPEPLCAPVTSLPDEEVRRIALSPQGPARHCLAAHLPMWGGDVVPSQFLHVAVVGRSLHLHCERHVLGPVLRELHTVDLLPAALTAERHRALLLNALRRTGGALSAAPGSSFRYARAETRRNRRLLREVQAAQDDPAFDRGARLSIREEVLSPQYLNHFQVVDAERTLAALDRHTLAAVRDFLDEHGVDTADFRSQTQTILNHGVLQTGGVSVVGNQAVGQGAQATARTATAGAAGASAAAVER</sequence>
<keyword evidence="1" id="KW-0812">Transmembrane</keyword>
<evidence type="ECO:0000313" key="3">
    <source>
        <dbReference type="Proteomes" id="UP001223144"/>
    </source>
</evidence>
<comment type="caution">
    <text evidence="2">The sequence shown here is derived from an EMBL/GenBank/DDBJ whole genome shotgun (WGS) entry which is preliminary data.</text>
</comment>
<reference evidence="2 3" key="1">
    <citation type="submission" date="2023-04" db="EMBL/GenBank/DDBJ databases">
        <title>Streptomyces chengmaiensis sp. nov. isolated from the stem of mangrove plant in Hainan.</title>
        <authorList>
            <person name="Huang X."/>
            <person name="Zhou S."/>
            <person name="Chu X."/>
            <person name="Xie Y."/>
            <person name="Lin Y."/>
        </authorList>
    </citation>
    <scope>NUCLEOTIDE SEQUENCE [LARGE SCALE GENOMIC DNA]</scope>
    <source>
        <strain evidence="2 3">HNM0663</strain>
    </source>
</reference>
<dbReference type="EMBL" id="JARWBG010000014">
    <property type="protein sequence ID" value="MDH2389963.1"/>
    <property type="molecule type" value="Genomic_DNA"/>
</dbReference>
<keyword evidence="1" id="KW-1133">Transmembrane helix</keyword>
<dbReference type="RefSeq" id="WP_279928315.1">
    <property type="nucleotide sequence ID" value="NZ_JARWBG010000014.1"/>
</dbReference>
<name>A0ABT6HMP7_9ACTN</name>
<evidence type="ECO:0000256" key="1">
    <source>
        <dbReference type="SAM" id="Phobius"/>
    </source>
</evidence>
<proteinExistence type="predicted"/>
<keyword evidence="1" id="KW-0472">Membrane</keyword>
<protein>
    <submittedName>
        <fullName evidence="2">Uncharacterized protein</fullName>
    </submittedName>
</protein>
<organism evidence="2 3">
    <name type="scientific">Streptomyces chengmaiensis</name>
    <dbReference type="NCBI Taxonomy" id="3040919"/>
    <lineage>
        <taxon>Bacteria</taxon>
        <taxon>Bacillati</taxon>
        <taxon>Actinomycetota</taxon>
        <taxon>Actinomycetes</taxon>
        <taxon>Kitasatosporales</taxon>
        <taxon>Streptomycetaceae</taxon>
        <taxon>Streptomyces</taxon>
    </lineage>
</organism>
<keyword evidence="3" id="KW-1185">Reference proteome</keyword>
<feature type="transmembrane region" description="Helical" evidence="1">
    <location>
        <begin position="143"/>
        <end position="167"/>
    </location>
</feature>
<evidence type="ECO:0000313" key="2">
    <source>
        <dbReference type="EMBL" id="MDH2389963.1"/>
    </source>
</evidence>
<feature type="transmembrane region" description="Helical" evidence="1">
    <location>
        <begin position="68"/>
        <end position="88"/>
    </location>
</feature>
<feature type="transmembrane region" description="Helical" evidence="1">
    <location>
        <begin position="325"/>
        <end position="345"/>
    </location>
</feature>